<reference evidence="1 2" key="1">
    <citation type="submission" date="2022-06" db="EMBL/GenBank/DDBJ databases">
        <title>Isolation of gut microbiota from human fecal samples.</title>
        <authorList>
            <person name="Pamer E.G."/>
            <person name="Barat B."/>
            <person name="Waligurski E."/>
            <person name="Medina S."/>
            <person name="Paddock L."/>
            <person name="Mostad J."/>
        </authorList>
    </citation>
    <scope>NUCLEOTIDE SEQUENCE [LARGE SCALE GENOMIC DNA]</scope>
    <source>
        <strain evidence="1 2">SL.3.17</strain>
    </source>
</reference>
<dbReference type="RefSeq" id="WP_256132561.1">
    <property type="nucleotide sequence ID" value="NZ_JANFXK010000012.1"/>
</dbReference>
<evidence type="ECO:0000313" key="1">
    <source>
        <dbReference type="EMBL" id="MCQ4637371.1"/>
    </source>
</evidence>
<protein>
    <submittedName>
        <fullName evidence="1">Uncharacterized protein</fullName>
    </submittedName>
</protein>
<organism evidence="1 2">
    <name type="scientific">Anaerovorax odorimutans</name>
    <dbReference type="NCBI Taxonomy" id="109327"/>
    <lineage>
        <taxon>Bacteria</taxon>
        <taxon>Bacillati</taxon>
        <taxon>Bacillota</taxon>
        <taxon>Clostridia</taxon>
        <taxon>Peptostreptococcales</taxon>
        <taxon>Anaerovoracaceae</taxon>
        <taxon>Anaerovorax</taxon>
    </lineage>
</organism>
<proteinExistence type="predicted"/>
<gene>
    <name evidence="1" type="ORF">NE619_11610</name>
</gene>
<evidence type="ECO:0000313" key="2">
    <source>
        <dbReference type="Proteomes" id="UP001524502"/>
    </source>
</evidence>
<keyword evidence="2" id="KW-1185">Reference proteome</keyword>
<name>A0ABT1RQ95_9FIRM</name>
<accession>A0ABT1RQ95</accession>
<comment type="caution">
    <text evidence="1">The sequence shown here is derived from an EMBL/GenBank/DDBJ whole genome shotgun (WGS) entry which is preliminary data.</text>
</comment>
<sequence>MKASYEKECIKDGFIVLELETNEDGFQFASNIPTAVSSANIELQDIAERLVENIDTVKKLTPECDKTDYILAATSGAICGIIDIFLVGKPGESPIGDVTDKWFEDRTKDFAKFCGWNEKDNDSLSSAIKYLERKFKIPYDQRGAGDAASVIFDLNPKNHHFKSFAHNPTLLGLFFSVLDQFGNTSHFLSGGELISLQQADGKFELRGNNIPGKLFCAFVNWFGHLISDMSGSSSSKGRGMGIPSPLWSWTNDIIAIKKKLNISVLEFDQSLNELAIQIYKEGYDVRFQSAQAIPVFINEMLVRMMYSIRRLIGFFINTKKEEHSFVGLWKSCEPFSNATVKRMLTVAHGTFCLMDAGDAAAHGFASGGGFNVAEFFMRFNIVGVGRFTISLYGEVKRGSKRAATQKEVYFLKRERIIINDYIEGLKDLSDIYDDGDLLTFVEDLKCSDMYKQAFEKTIILAEKRNVPGDEILKSKADVDAYFMGVNT</sequence>
<dbReference type="Proteomes" id="UP001524502">
    <property type="component" value="Unassembled WGS sequence"/>
</dbReference>
<dbReference type="EMBL" id="JANFXK010000012">
    <property type="protein sequence ID" value="MCQ4637371.1"/>
    <property type="molecule type" value="Genomic_DNA"/>
</dbReference>